<comment type="caution">
    <text evidence="2">The sequence shown here is derived from an EMBL/GenBank/DDBJ whole genome shotgun (WGS) entry which is preliminary data.</text>
</comment>
<dbReference type="Proteomes" id="UP001595698">
    <property type="component" value="Unassembled WGS sequence"/>
</dbReference>
<keyword evidence="3" id="KW-1185">Reference proteome</keyword>
<feature type="signal peptide" evidence="1">
    <location>
        <begin position="1"/>
        <end position="24"/>
    </location>
</feature>
<sequence>MSTTLGALAACAALVLATPGLASAASGTFEYTSAGLPNSLLTPKDNLCYGVGYSAGATNKTNRDALLYEGNSCHGRVIKELSPGSSTDTRFESVKFVH</sequence>
<feature type="chain" id="PRO_5047224649" evidence="1">
    <location>
        <begin position="25"/>
        <end position="98"/>
    </location>
</feature>
<dbReference type="EMBL" id="JBHSBC010000048">
    <property type="protein sequence ID" value="MFC3985651.1"/>
    <property type="molecule type" value="Genomic_DNA"/>
</dbReference>
<gene>
    <name evidence="2" type="ORF">ACFOYY_36370</name>
</gene>
<reference evidence="3" key="1">
    <citation type="journal article" date="2019" name="Int. J. Syst. Evol. Microbiol.">
        <title>The Global Catalogue of Microorganisms (GCM) 10K type strain sequencing project: providing services to taxonomists for standard genome sequencing and annotation.</title>
        <authorList>
            <consortium name="The Broad Institute Genomics Platform"/>
            <consortium name="The Broad Institute Genome Sequencing Center for Infectious Disease"/>
            <person name="Wu L."/>
            <person name="Ma J."/>
        </authorList>
    </citation>
    <scope>NUCLEOTIDE SEQUENCE [LARGE SCALE GENOMIC DNA]</scope>
    <source>
        <strain evidence="3">TBRC 7912</strain>
    </source>
</reference>
<evidence type="ECO:0000256" key="1">
    <source>
        <dbReference type="SAM" id="SignalP"/>
    </source>
</evidence>
<protein>
    <submittedName>
        <fullName evidence="2">Uncharacterized protein</fullName>
    </submittedName>
</protein>
<proteinExistence type="predicted"/>
<accession>A0ABV8FAJ7</accession>
<evidence type="ECO:0000313" key="2">
    <source>
        <dbReference type="EMBL" id="MFC3985651.1"/>
    </source>
</evidence>
<name>A0ABV8FAJ7_9ACTN</name>
<organism evidence="2 3">
    <name type="scientific">Streptosporangium jomthongense</name>
    <dbReference type="NCBI Taxonomy" id="1193683"/>
    <lineage>
        <taxon>Bacteria</taxon>
        <taxon>Bacillati</taxon>
        <taxon>Actinomycetota</taxon>
        <taxon>Actinomycetes</taxon>
        <taxon>Streptosporangiales</taxon>
        <taxon>Streptosporangiaceae</taxon>
        <taxon>Streptosporangium</taxon>
    </lineage>
</organism>
<evidence type="ECO:0000313" key="3">
    <source>
        <dbReference type="Proteomes" id="UP001595698"/>
    </source>
</evidence>
<keyword evidence="1" id="KW-0732">Signal</keyword>
<dbReference type="RefSeq" id="WP_386195784.1">
    <property type="nucleotide sequence ID" value="NZ_JBHSBC010000048.1"/>
</dbReference>